<organism evidence="3 4">
    <name type="scientific">Biomphalaria glabrata</name>
    <name type="common">Bloodfluke planorb</name>
    <name type="synonym">Freshwater snail</name>
    <dbReference type="NCBI Taxonomy" id="6526"/>
    <lineage>
        <taxon>Eukaryota</taxon>
        <taxon>Metazoa</taxon>
        <taxon>Spiralia</taxon>
        <taxon>Lophotrochozoa</taxon>
        <taxon>Mollusca</taxon>
        <taxon>Gastropoda</taxon>
        <taxon>Heterobranchia</taxon>
        <taxon>Euthyneura</taxon>
        <taxon>Panpulmonata</taxon>
        <taxon>Hygrophila</taxon>
        <taxon>Lymnaeoidea</taxon>
        <taxon>Planorbidae</taxon>
        <taxon>Biomphalaria</taxon>
    </lineage>
</organism>
<evidence type="ECO:0000313" key="3">
    <source>
        <dbReference type="EnsemblMetazoa" id="BGLB030694-PA"/>
    </source>
</evidence>
<evidence type="ECO:0000313" key="4">
    <source>
        <dbReference type="Proteomes" id="UP000076420"/>
    </source>
</evidence>
<dbReference type="SUPFAM" id="SSF53335">
    <property type="entry name" value="S-adenosyl-L-methionine-dependent methyltransferases"/>
    <property type="match status" value="2"/>
</dbReference>
<dbReference type="Gene3D" id="3.40.50.150">
    <property type="entry name" value="Vaccinia Virus protein VP39"/>
    <property type="match status" value="2"/>
</dbReference>
<evidence type="ECO:0000259" key="2">
    <source>
        <dbReference type="Pfam" id="PF05050"/>
    </source>
</evidence>
<dbReference type="EnsemblMetazoa" id="BGLB030694-RA">
    <property type="protein sequence ID" value="BGLB030694-PA"/>
    <property type="gene ID" value="BGLB030694"/>
</dbReference>
<keyword evidence="1" id="KW-0812">Transmembrane</keyword>
<dbReference type="InterPro" id="IPR052514">
    <property type="entry name" value="SAM-dependent_MTase"/>
</dbReference>
<dbReference type="VEuPathDB" id="VectorBase:BGLAX_028396"/>
<dbReference type="InterPro" id="IPR006342">
    <property type="entry name" value="FkbM_mtfrase"/>
</dbReference>
<keyword evidence="1" id="KW-1133">Transmembrane helix</keyword>
<dbReference type="RefSeq" id="XP_013095421.2">
    <property type="nucleotide sequence ID" value="XM_013239967.2"/>
</dbReference>
<feature type="domain" description="Methyltransferase FkbM" evidence="2">
    <location>
        <begin position="528"/>
        <end position="619"/>
    </location>
</feature>
<dbReference type="Proteomes" id="UP000076420">
    <property type="component" value="Unassembled WGS sequence"/>
</dbReference>
<dbReference type="KEGG" id="bgt:106078897"/>
<dbReference type="PANTHER" id="PTHR34203:SF15">
    <property type="entry name" value="SLL1173 PROTEIN"/>
    <property type="match status" value="1"/>
</dbReference>
<evidence type="ECO:0000256" key="1">
    <source>
        <dbReference type="SAM" id="Phobius"/>
    </source>
</evidence>
<dbReference type="OrthoDB" id="430136at2759"/>
<protein>
    <recommendedName>
        <fullName evidence="2">Methyltransferase FkbM domain-containing protein</fullName>
    </recommendedName>
</protein>
<dbReference type="InterPro" id="IPR029063">
    <property type="entry name" value="SAM-dependent_MTases_sf"/>
</dbReference>
<sequence>MYKKTLGARGSYERKKRANQIQRATNTSKLLLKKKCCSISNDFYVNTFHSQERPTMITQSSTQGHDRAFSQAVKNIFRCPYKRKSWACAPFGPSFRRLWLHRKFSLRSLLKATLILTLIFLITLCLPRPDWLECSRRDYSAILPFNPTESGITGLHSKIKVVDPYLRGALRMYHIYNETSIQDFPKDTKSDDSNGATEVSNLNIIPSVSLELLQVIGKKEDIEFEELHKKDLLPECVHFSGPQEMKAPVICIYPREKDKVISMFLRDTGTWEMDRLIDMEWTLQAYTDMQLVDLGCNVGVFTLYAAGMGRHVLAVDVLPSNLKLLQVSLTLNDRHNDGYAIIRNATHLYPARKKSFNEQVTNTTTLNTANFTNKTTQKSFNKVSLSLQNSYKNVSETYKNKFKVKRKYKMKRRKMSRALLHIHQSRSTKSALKYTLNKEIKSNQISQTKTKIQKDAIKNEFRPAVARSTHKHPLTQDVDEEKAVDLNAQTISQLVTLVHNAIYSDRKSRLAVYINPDGNVGGSEVVPMNSNRLDDQVEDLVLVDTICLDDLLPLVKAPSVYLKMDIEGSEPHALKCAQKFFEKVHVRFVLMEWLFQLRSVGNSQTLAPELIRFFVAKGFIPTTGAGVDVRGGAGENRGVYVLDINTWHRWPEMILWMER</sequence>
<dbReference type="VEuPathDB" id="VectorBase:BGLB030694"/>
<name>A0A2C9LG22_BIOGL</name>
<dbReference type="Pfam" id="PF05050">
    <property type="entry name" value="Methyltransf_21"/>
    <property type="match status" value="1"/>
</dbReference>
<proteinExistence type="predicted"/>
<dbReference type="PANTHER" id="PTHR34203">
    <property type="entry name" value="METHYLTRANSFERASE, FKBM FAMILY PROTEIN"/>
    <property type="match status" value="1"/>
</dbReference>
<gene>
    <name evidence="3" type="primary">106078897</name>
</gene>
<accession>A0A2C9LG22</accession>
<reference evidence="3" key="1">
    <citation type="submission" date="2020-05" db="UniProtKB">
        <authorList>
            <consortium name="EnsemblMetazoa"/>
        </authorList>
    </citation>
    <scope>IDENTIFICATION</scope>
    <source>
        <strain evidence="3">BB02</strain>
    </source>
</reference>
<dbReference type="AlphaFoldDB" id="A0A2C9LG22"/>
<keyword evidence="1" id="KW-0472">Membrane</keyword>
<feature type="transmembrane region" description="Helical" evidence="1">
    <location>
        <begin position="104"/>
        <end position="124"/>
    </location>
</feature>
<dbReference type="CDD" id="cd02440">
    <property type="entry name" value="AdoMet_MTases"/>
    <property type="match status" value="1"/>
</dbReference>